<feature type="transmembrane region" description="Helical" evidence="1">
    <location>
        <begin position="239"/>
        <end position="261"/>
    </location>
</feature>
<evidence type="ECO:0000313" key="3">
    <source>
        <dbReference type="EMBL" id="OUM36059.1"/>
    </source>
</evidence>
<proteinExistence type="predicted"/>
<keyword evidence="1" id="KW-1133">Transmembrane helix</keyword>
<feature type="transmembrane region" description="Helical" evidence="1">
    <location>
        <begin position="118"/>
        <end position="138"/>
    </location>
</feature>
<reference evidence="3 4" key="1">
    <citation type="submission" date="2017-05" db="EMBL/GenBank/DDBJ databases">
        <title>Whole genome sequence of Pseudomonas putida isolate 1312 commercialized as a biostimulant.</title>
        <authorList>
            <person name="Crovadore J."/>
            <person name="Blanc P."/>
            <person name="Chablais R."/>
            <person name="Cochard B."/>
            <person name="Grizard D."/>
            <person name="Lefort F."/>
        </authorList>
    </citation>
    <scope>NUCLEOTIDE SEQUENCE [LARGE SCALE GENOMIC DNA]</scope>
    <source>
        <strain evidence="3 4">1312</strain>
    </source>
</reference>
<dbReference type="InterPro" id="IPR037185">
    <property type="entry name" value="EmrE-like"/>
</dbReference>
<dbReference type="Pfam" id="PF00892">
    <property type="entry name" value="EamA"/>
    <property type="match status" value="2"/>
</dbReference>
<keyword evidence="1" id="KW-0472">Membrane</keyword>
<feature type="transmembrane region" description="Helical" evidence="1">
    <location>
        <begin position="183"/>
        <end position="202"/>
    </location>
</feature>
<feature type="domain" description="EamA" evidence="2">
    <location>
        <begin position="3"/>
        <end position="134"/>
    </location>
</feature>
<dbReference type="EMBL" id="NFSB01000064">
    <property type="protein sequence ID" value="OUM36059.1"/>
    <property type="molecule type" value="Genomic_DNA"/>
</dbReference>
<dbReference type="InterPro" id="IPR000620">
    <property type="entry name" value="EamA_dom"/>
</dbReference>
<evidence type="ECO:0000313" key="4">
    <source>
        <dbReference type="Proteomes" id="UP000196082"/>
    </source>
</evidence>
<feature type="transmembrane region" description="Helical" evidence="1">
    <location>
        <begin position="92"/>
        <end position="112"/>
    </location>
</feature>
<feature type="transmembrane region" description="Helical" evidence="1">
    <location>
        <begin position="268"/>
        <end position="285"/>
    </location>
</feature>
<dbReference type="RefSeq" id="WP_086975147.1">
    <property type="nucleotide sequence ID" value="NZ_NFSB01000064.1"/>
</dbReference>
<dbReference type="AlphaFoldDB" id="A0A1Y3LD43"/>
<accession>A0A1Y3LD43</accession>
<gene>
    <name evidence="3" type="ORF">B8W72_07290</name>
</gene>
<dbReference type="GO" id="GO:0016020">
    <property type="term" value="C:membrane"/>
    <property type="evidence" value="ECO:0007669"/>
    <property type="project" value="InterPro"/>
</dbReference>
<feature type="transmembrane region" description="Helical" evidence="1">
    <location>
        <begin position="57"/>
        <end position="80"/>
    </location>
</feature>
<keyword evidence="1" id="KW-0812">Transmembrane</keyword>
<name>A0A1Y3LD43_PSEPU</name>
<organism evidence="3 4">
    <name type="scientific">Pseudomonas putida</name>
    <name type="common">Arthrobacter siderocapsulatus</name>
    <dbReference type="NCBI Taxonomy" id="303"/>
    <lineage>
        <taxon>Bacteria</taxon>
        <taxon>Pseudomonadati</taxon>
        <taxon>Pseudomonadota</taxon>
        <taxon>Gammaproteobacteria</taxon>
        <taxon>Pseudomonadales</taxon>
        <taxon>Pseudomonadaceae</taxon>
        <taxon>Pseudomonas</taxon>
    </lineage>
</organism>
<feature type="transmembrane region" description="Helical" evidence="1">
    <location>
        <begin position="150"/>
        <end position="171"/>
    </location>
</feature>
<feature type="domain" description="EamA" evidence="2">
    <location>
        <begin position="152"/>
        <end position="283"/>
    </location>
</feature>
<feature type="transmembrane region" description="Helical" evidence="1">
    <location>
        <begin position="34"/>
        <end position="51"/>
    </location>
</feature>
<feature type="transmembrane region" description="Helical" evidence="1">
    <location>
        <begin position="214"/>
        <end position="233"/>
    </location>
</feature>
<protein>
    <submittedName>
        <fullName evidence="3">EamA family transporter</fullName>
    </submittedName>
</protein>
<feature type="transmembrane region" description="Helical" evidence="1">
    <location>
        <begin position="6"/>
        <end position="22"/>
    </location>
</feature>
<dbReference type="SUPFAM" id="SSF103481">
    <property type="entry name" value="Multidrug resistance efflux transporter EmrE"/>
    <property type="match status" value="2"/>
</dbReference>
<dbReference type="Proteomes" id="UP000196082">
    <property type="component" value="Unassembled WGS sequence"/>
</dbReference>
<comment type="caution">
    <text evidence="3">The sequence shown here is derived from an EMBL/GenBank/DDBJ whole genome shotgun (WGS) entry which is preliminary data.</text>
</comment>
<sequence length="286" mass="29963">MDVLMGLLAAVCWGITDYLVSVSGRSLGIRRSVLYSHIIGLVVLSFVALQTSSFNSIVAVSAVSMIICLVAAVLTLLGALSLTRALTQGRTAIVAPLVTSYGIVTTILAWAGGERLTAYQFLGIAICAFGVMAVGLGHSNPTSRLNRREGQAIGFALLAAGCYGVSFWVQGKYALPAIGPVNMLWLNYCVGAIFLLLTVRSFRGCTNLTLKDVVALGGASLFNLCGFAAFSFGALEGSVAIVTVISTLSGGVAAMLGYVFYKERLISRQLLGVCLVLLSALVLHLL</sequence>
<evidence type="ECO:0000256" key="1">
    <source>
        <dbReference type="SAM" id="Phobius"/>
    </source>
</evidence>
<evidence type="ECO:0000259" key="2">
    <source>
        <dbReference type="Pfam" id="PF00892"/>
    </source>
</evidence>